<dbReference type="OrthoDB" id="418472at2"/>
<feature type="domain" description="VWFA" evidence="3">
    <location>
        <begin position="102"/>
        <end position="284"/>
    </location>
</feature>
<dbReference type="InterPro" id="IPR002035">
    <property type="entry name" value="VWF_A"/>
</dbReference>
<gene>
    <name evidence="4" type="ORF">LYNGBM3L_12190</name>
</gene>
<dbReference type="HOGENOM" id="CLU_695684_0_0_3"/>
<protein>
    <recommendedName>
        <fullName evidence="3">VWFA domain-containing protein</fullName>
    </recommendedName>
</protein>
<dbReference type="PROSITE" id="PS50234">
    <property type="entry name" value="VWFA"/>
    <property type="match status" value="1"/>
</dbReference>
<feature type="signal peptide" evidence="2">
    <location>
        <begin position="1"/>
        <end position="37"/>
    </location>
</feature>
<accession>F4XS69</accession>
<evidence type="ECO:0000313" key="5">
    <source>
        <dbReference type="Proteomes" id="UP000003959"/>
    </source>
</evidence>
<organism evidence="4 5">
    <name type="scientific">Moorena producens 3L</name>
    <dbReference type="NCBI Taxonomy" id="489825"/>
    <lineage>
        <taxon>Bacteria</taxon>
        <taxon>Bacillati</taxon>
        <taxon>Cyanobacteriota</taxon>
        <taxon>Cyanophyceae</taxon>
        <taxon>Coleofasciculales</taxon>
        <taxon>Coleofasciculaceae</taxon>
        <taxon>Moorena</taxon>
    </lineage>
</organism>
<dbReference type="CDD" id="cd00198">
    <property type="entry name" value="vWFA"/>
    <property type="match status" value="1"/>
</dbReference>
<keyword evidence="1" id="KW-0472">Membrane</keyword>
<evidence type="ECO:0000256" key="1">
    <source>
        <dbReference type="SAM" id="Phobius"/>
    </source>
</evidence>
<dbReference type="eggNOG" id="COG2304">
    <property type="taxonomic scope" value="Bacteria"/>
</dbReference>
<dbReference type="AlphaFoldDB" id="F4XS69"/>
<dbReference type="RefSeq" id="WP_008184433.1">
    <property type="nucleotide sequence ID" value="NZ_GL890912.1"/>
</dbReference>
<dbReference type="SUPFAM" id="SSF53300">
    <property type="entry name" value="vWA-like"/>
    <property type="match status" value="1"/>
</dbReference>
<evidence type="ECO:0000313" key="4">
    <source>
        <dbReference type="EMBL" id="EGJ32561.1"/>
    </source>
</evidence>
<sequence length="453" mass="51097">MKKKSIALSTTIVSLTRKLSLLILCAGCFSYPSGVQAQEAKILNATVEDEQVKIRIQVKNEYDQPVTNLTDENFQVYVNNDKVTFKPKHWKNPTKAEQPSAWIIFLLDMSGSMAKPDKPGSSQSKLEGATAAMREFIKNTADRSSHTQVAIVPFGEPHPKNCPKGGYPVNQATLNKFFPVGDSELQNYLGELASKKPCAATNVYKPLTEAVNFLSEQRGDPRFYPKKEKFWQPQPQQPRLSIILLSDGYHSTSATKEAEEQEFETLKRLIKVNDNIIVHTLGYGLKPRELAEKYKNNGFSKQEATREDVFYTEGGKKKLPPNKVPEEEFVDRDRIDEISRITGGICKISGDAQALGKSLKVFLDALLGEYEITYNDPNPIRAERHQVQVKVDSRHVSTERSEPKPYRITSFGWSLPLPIRLTMFLGTFVVMGVGGAVPFYLWGQYLKREELED</sequence>
<dbReference type="InterPro" id="IPR036465">
    <property type="entry name" value="vWFA_dom_sf"/>
</dbReference>
<keyword evidence="1" id="KW-0812">Transmembrane</keyword>
<dbReference type="Gene3D" id="3.40.50.410">
    <property type="entry name" value="von Willebrand factor, type A domain"/>
    <property type="match status" value="1"/>
</dbReference>
<keyword evidence="2" id="KW-0732">Signal</keyword>
<dbReference type="Proteomes" id="UP000003959">
    <property type="component" value="Unassembled WGS sequence"/>
</dbReference>
<evidence type="ECO:0000256" key="2">
    <source>
        <dbReference type="SAM" id="SignalP"/>
    </source>
</evidence>
<dbReference type="EMBL" id="GL890912">
    <property type="protein sequence ID" value="EGJ32561.1"/>
    <property type="molecule type" value="Genomic_DNA"/>
</dbReference>
<reference evidence="5" key="1">
    <citation type="journal article" date="2011" name="Proc. Natl. Acad. Sci. U.S.A.">
        <title>Genomic insights into the physiology and ecology of the marine filamentous cyanobacterium Lyngbya majuscula.</title>
        <authorList>
            <person name="Jones A.C."/>
            <person name="Monroe E.A."/>
            <person name="Podell S."/>
            <person name="Hess W.R."/>
            <person name="Klages S."/>
            <person name="Esquenazi E."/>
            <person name="Niessen S."/>
            <person name="Hoover H."/>
            <person name="Rothmann M."/>
            <person name="Lasken R.S."/>
            <person name="Yates J.R.III."/>
            <person name="Reinhardt R."/>
            <person name="Kube M."/>
            <person name="Burkart M.D."/>
            <person name="Allen E.E."/>
            <person name="Dorrestein P.C."/>
            <person name="Gerwick W.H."/>
            <person name="Gerwick L."/>
        </authorList>
    </citation>
    <scope>NUCLEOTIDE SEQUENCE [LARGE SCALE GENOMIC DNA]</scope>
    <source>
        <strain evidence="5">3L</strain>
    </source>
</reference>
<proteinExistence type="predicted"/>
<feature type="chain" id="PRO_5003319733" description="VWFA domain-containing protein" evidence="2">
    <location>
        <begin position="38"/>
        <end position="453"/>
    </location>
</feature>
<dbReference type="Pfam" id="PF13519">
    <property type="entry name" value="VWA_2"/>
    <property type="match status" value="1"/>
</dbReference>
<keyword evidence="1" id="KW-1133">Transmembrane helix</keyword>
<name>F4XS69_9CYAN</name>
<feature type="transmembrane region" description="Helical" evidence="1">
    <location>
        <begin position="421"/>
        <end position="442"/>
    </location>
</feature>
<keyword evidence="5" id="KW-1185">Reference proteome</keyword>
<evidence type="ECO:0000259" key="3">
    <source>
        <dbReference type="PROSITE" id="PS50234"/>
    </source>
</evidence>